<name>A0AAV3EN11_ALIFS</name>
<gene>
    <name evidence="1" type="ORF">VFSR5_2778</name>
</gene>
<evidence type="ECO:0000313" key="2">
    <source>
        <dbReference type="Proteomes" id="UP000004521"/>
    </source>
</evidence>
<comment type="caution">
    <text evidence="1">The sequence shown here is derived from an EMBL/GenBank/DDBJ whole genome shotgun (WGS) entry which is preliminary data.</text>
</comment>
<accession>A0AAV3EN11</accession>
<reference evidence="1 2" key="1">
    <citation type="journal article" date="2012" name="J. Bacteriol.">
        <title>Draft Genome Sequence of Vibrio fischeri SR5, a Strain Isolated from the Light Organ of the Mediterranean Squid Sepiola robusta.</title>
        <authorList>
            <person name="Gyllborg M.C."/>
            <person name="Sahl J.W."/>
            <person name="Cronin D.C.III."/>
            <person name="Rasko D.A."/>
            <person name="Mandel M.J."/>
        </authorList>
    </citation>
    <scope>NUCLEOTIDE SEQUENCE [LARGE SCALE GENOMIC DNA]</scope>
    <source>
        <strain evidence="1 2">SR5</strain>
    </source>
</reference>
<proteinExistence type="predicted"/>
<dbReference type="EMBL" id="AHIH01000021">
    <property type="protein sequence ID" value="EHN67919.1"/>
    <property type="molecule type" value="Genomic_DNA"/>
</dbReference>
<dbReference type="Proteomes" id="UP000004521">
    <property type="component" value="Unassembled WGS sequence"/>
</dbReference>
<sequence>MEFTYNKKLKIKGNIFNRLDAILNKVRHSSVIKNDVVNGCRELSYIISDDVSGENVDLMIDFLISNEGISSTTIRQISNNEIELNEYDLKNYVISMYQDVLLSENNEEFEFFTIRIYTSIRNASKFEGEIEINYFGKVLLKCFEFPNRHEPLTEHIVLFDVEVEAVNLEHARSIAFNKVKEICSVLSLLLDVGFEFIFSEFKHFILKDDDNFSIKRYRTGFIDTELSLVVKDNMNGLKHASDEDDLSNIFSGKISTRMFKDNDPSLEMLDQVTYDATSKSMLEEVFKTHKIKRNKNNSVRPRDNIKLIKHTMNSSILFPRCTKIFFRELMQMSSEKRAAVLSCAYMYNIALVKGDDEPTLCASYLVCAIESLGLHIKLSYSQFIKEYYNLEYDKGLTDYFYRTVRSGHFHAGKLLFNECKINFQTEHDFLFMEKQDQMHAFYNIARGSLVKWIEREVVC</sequence>
<dbReference type="AlphaFoldDB" id="A0AAV3EN11"/>
<protein>
    <submittedName>
        <fullName evidence="1">Uncharacterized protein</fullName>
    </submittedName>
</protein>
<dbReference type="RefSeq" id="WP_005424149.1">
    <property type="nucleotide sequence ID" value="NZ_JH584335.1"/>
</dbReference>
<evidence type="ECO:0000313" key="1">
    <source>
        <dbReference type="EMBL" id="EHN67919.1"/>
    </source>
</evidence>
<organism evidence="1 2">
    <name type="scientific">Aliivibrio fischeri SR5</name>
    <dbReference type="NCBI Taxonomy" id="1088719"/>
    <lineage>
        <taxon>Bacteria</taxon>
        <taxon>Pseudomonadati</taxon>
        <taxon>Pseudomonadota</taxon>
        <taxon>Gammaproteobacteria</taxon>
        <taxon>Vibrionales</taxon>
        <taxon>Vibrionaceae</taxon>
        <taxon>Aliivibrio</taxon>
    </lineage>
</organism>